<feature type="repeat" description="PPR" evidence="8">
    <location>
        <begin position="434"/>
        <end position="468"/>
    </location>
</feature>
<keyword evidence="11" id="KW-1185">Reference proteome</keyword>
<comment type="caution">
    <text evidence="10">The sequence shown here is derived from an EMBL/GenBank/DDBJ whole genome shotgun (WGS) entry which is preliminary data.</text>
</comment>
<evidence type="ECO:0000256" key="2">
    <source>
        <dbReference type="ARBA" id="ARBA00006948"/>
    </source>
</evidence>
<evidence type="ECO:0000313" key="10">
    <source>
        <dbReference type="EMBL" id="KAH7575155.1"/>
    </source>
</evidence>
<keyword evidence="4 9" id="KW-0812">Transmembrane</keyword>
<dbReference type="Pfam" id="PF01535">
    <property type="entry name" value="PPR"/>
    <property type="match status" value="1"/>
</dbReference>
<dbReference type="SUPFAM" id="SSF81901">
    <property type="entry name" value="HCP-like"/>
    <property type="match status" value="1"/>
</dbReference>
<evidence type="ECO:0000256" key="5">
    <source>
        <dbReference type="ARBA" id="ARBA00022737"/>
    </source>
</evidence>
<feature type="repeat" description="PPR" evidence="8">
    <location>
        <begin position="342"/>
        <end position="376"/>
    </location>
</feature>
<evidence type="ECO:0000256" key="4">
    <source>
        <dbReference type="ARBA" id="ARBA00022692"/>
    </source>
</evidence>
<dbReference type="InterPro" id="IPR011990">
    <property type="entry name" value="TPR-like_helical_dom_sf"/>
</dbReference>
<dbReference type="Proteomes" id="UP000827721">
    <property type="component" value="Unassembled WGS sequence"/>
</dbReference>
<keyword evidence="5" id="KW-0677">Repeat</keyword>
<gene>
    <name evidence="10" type="ORF">JRO89_XS02G0055500</name>
</gene>
<dbReference type="Pfam" id="PF13041">
    <property type="entry name" value="PPR_2"/>
    <property type="match status" value="5"/>
</dbReference>
<reference evidence="10 11" key="1">
    <citation type="submission" date="2021-02" db="EMBL/GenBank/DDBJ databases">
        <title>Plant Genome Project.</title>
        <authorList>
            <person name="Zhang R.-G."/>
        </authorList>
    </citation>
    <scope>NUCLEOTIDE SEQUENCE [LARGE SCALE GENOMIC DNA]</scope>
    <source>
        <tissue evidence="10">Leaves</tissue>
    </source>
</reference>
<dbReference type="Gene3D" id="1.25.40.10">
    <property type="entry name" value="Tetratricopeptide repeat domain"/>
    <property type="match status" value="3"/>
</dbReference>
<dbReference type="EMBL" id="JAFEMO010000002">
    <property type="protein sequence ID" value="KAH7575155.1"/>
    <property type="molecule type" value="Genomic_DNA"/>
</dbReference>
<organism evidence="10 11">
    <name type="scientific">Xanthoceras sorbifolium</name>
    <dbReference type="NCBI Taxonomy" id="99658"/>
    <lineage>
        <taxon>Eukaryota</taxon>
        <taxon>Viridiplantae</taxon>
        <taxon>Streptophyta</taxon>
        <taxon>Embryophyta</taxon>
        <taxon>Tracheophyta</taxon>
        <taxon>Spermatophyta</taxon>
        <taxon>Magnoliopsida</taxon>
        <taxon>eudicotyledons</taxon>
        <taxon>Gunneridae</taxon>
        <taxon>Pentapetalae</taxon>
        <taxon>rosids</taxon>
        <taxon>malvids</taxon>
        <taxon>Sapindales</taxon>
        <taxon>Sapindaceae</taxon>
        <taxon>Xanthoceroideae</taxon>
        <taxon>Xanthoceras</taxon>
    </lineage>
</organism>
<proteinExistence type="inferred from homology"/>
<comment type="similarity">
    <text evidence="2">Belongs to the TMEM45 family.</text>
</comment>
<name>A0ABQ8IF16_9ROSI</name>
<comment type="similarity">
    <text evidence="3">Belongs to the PPR family. P subfamily.</text>
</comment>
<dbReference type="PANTHER" id="PTHR47941">
    <property type="entry name" value="PENTATRICOPEPTIDE REPEAT-CONTAINING PROTEIN 3, MITOCHONDRIAL"/>
    <property type="match status" value="1"/>
</dbReference>
<feature type="transmembrane region" description="Helical" evidence="9">
    <location>
        <begin position="658"/>
        <end position="679"/>
    </location>
</feature>
<feature type="transmembrane region" description="Helical" evidence="9">
    <location>
        <begin position="752"/>
        <end position="771"/>
    </location>
</feature>
<keyword evidence="6 9" id="KW-1133">Transmembrane helix</keyword>
<evidence type="ECO:0000256" key="3">
    <source>
        <dbReference type="ARBA" id="ARBA00007626"/>
    </source>
</evidence>
<feature type="repeat" description="PPR" evidence="8">
    <location>
        <begin position="469"/>
        <end position="503"/>
    </location>
</feature>
<keyword evidence="7 9" id="KW-0472">Membrane</keyword>
<feature type="repeat" description="PPR" evidence="8">
    <location>
        <begin position="307"/>
        <end position="341"/>
    </location>
</feature>
<sequence>MNSHKLSQVLKHKNLKTVIPFNQSYSYSFFSATPQSNTTQQTQTLPPNISTNIQNEVTNELLHSYIQSSQWHFIEHLAPKITPSLIGTTLLNLHKTPELALKFLTHIDFCHVSDIKTRCLAIAVISRLPSPKPTLQLLKETLSSGIVSIKGVFDELALARDELSTKSSIVFDFLIRVCCEMKRIDDAFECFNIMKEKGLVPKIETCNGMLSLCLKLNRTENAWVLYAEMFKMRIKSSLYTFNIMINLLCKEGKLKKAKEFIGFMESLGVKPNVVTYNTIIHGYCLGGRIEGARMVLNAMESRGVEPDSYTYGSFISGMCKEGRLEEATEVFGKMKENGLVPTAVTYNILIDAYSNKGDLQMAFTYRDEMVKQGIVPTASTYNFAFSLLKKMDEMKILPDEVTYNTLMQGYCREGKVEEAREVLDQMKRRGIKPDHVSYNTLISGYSRRGDMKDAFRVRDEMLSTGFNPTLLTYNALIQGLCKNQQGDLAEELLKEMVSNGITPDDSTYFSLIEGIGKVDTAAESCAVNFQLFQVELDSDADKIFADTTVLPSGPLSKLKHLELVSILSFSIFAILVQVLDFPLDFPYVHLTLRLDNSEHATMFLHLAIFACFTLYADLTHSFDILSVLPGILAASVFGQELFLIHFHSADHVGLEGHYHWLLQLIVFVSLVAALSAACFPTNFPAALILSISVVLQGCWFVDMGFVLWDPQFVPQGCTKQLAGAISSNMHGAVTCGSHEADFRARALANLQFSWILSVIWIFTGSVFLISARKYAPRIQSTEYEQLHSKVSDVSMDIYGLKQSHP</sequence>
<feature type="transmembrane region" description="Helical" evidence="9">
    <location>
        <begin position="599"/>
        <end position="618"/>
    </location>
</feature>
<dbReference type="Pfam" id="PF04819">
    <property type="entry name" value="DUF716"/>
    <property type="match status" value="1"/>
</dbReference>
<evidence type="ECO:0000256" key="7">
    <source>
        <dbReference type="ARBA" id="ARBA00023136"/>
    </source>
</evidence>
<evidence type="ECO:0000256" key="1">
    <source>
        <dbReference type="ARBA" id="ARBA00004141"/>
    </source>
</evidence>
<dbReference type="NCBIfam" id="TIGR00756">
    <property type="entry name" value="PPR"/>
    <property type="match status" value="8"/>
</dbReference>
<feature type="transmembrane region" description="Helical" evidence="9">
    <location>
        <begin position="625"/>
        <end position="646"/>
    </location>
</feature>
<comment type="subcellular location">
    <subcellularLocation>
        <location evidence="1">Membrane</location>
        <topology evidence="1">Multi-pass membrane protein</topology>
    </subcellularLocation>
</comment>
<evidence type="ECO:0000256" key="9">
    <source>
        <dbReference type="SAM" id="Phobius"/>
    </source>
</evidence>
<protein>
    <recommendedName>
        <fullName evidence="12">Pentatricopeptide repeat-containing protein</fullName>
    </recommendedName>
</protein>
<dbReference type="InterPro" id="IPR006904">
    <property type="entry name" value="DUF716"/>
</dbReference>
<evidence type="ECO:0000256" key="6">
    <source>
        <dbReference type="ARBA" id="ARBA00022989"/>
    </source>
</evidence>
<feature type="repeat" description="PPR" evidence="8">
    <location>
        <begin position="237"/>
        <end position="271"/>
    </location>
</feature>
<feature type="repeat" description="PPR" evidence="8">
    <location>
        <begin position="167"/>
        <end position="201"/>
    </location>
</feature>
<dbReference type="PROSITE" id="PS51375">
    <property type="entry name" value="PPR"/>
    <property type="match status" value="8"/>
</dbReference>
<feature type="repeat" description="PPR" evidence="8">
    <location>
        <begin position="272"/>
        <end position="306"/>
    </location>
</feature>
<accession>A0ABQ8IF16</accession>
<evidence type="ECO:0000313" key="11">
    <source>
        <dbReference type="Proteomes" id="UP000827721"/>
    </source>
</evidence>
<feature type="transmembrane region" description="Helical" evidence="9">
    <location>
        <begin position="686"/>
        <end position="708"/>
    </location>
</feature>
<evidence type="ECO:0000256" key="8">
    <source>
        <dbReference type="PROSITE-ProRule" id="PRU00708"/>
    </source>
</evidence>
<feature type="repeat" description="PPR" evidence="8">
    <location>
        <begin position="399"/>
        <end position="433"/>
    </location>
</feature>
<dbReference type="InterPro" id="IPR002885">
    <property type="entry name" value="PPR_rpt"/>
</dbReference>
<evidence type="ECO:0008006" key="12">
    <source>
        <dbReference type="Google" id="ProtNLM"/>
    </source>
</evidence>